<keyword evidence="1" id="KW-0472">Membrane</keyword>
<keyword evidence="3" id="KW-1185">Reference proteome</keyword>
<dbReference type="EMBL" id="KQ947409">
    <property type="protein sequence ID" value="KUJ20416.1"/>
    <property type="molecule type" value="Genomic_DNA"/>
</dbReference>
<name>A0A194XJV0_MOLSC</name>
<dbReference type="GeneID" id="28824176"/>
<protein>
    <submittedName>
        <fullName evidence="2">Uncharacterized protein</fullName>
    </submittedName>
</protein>
<dbReference type="OrthoDB" id="3559694at2759"/>
<dbReference type="Proteomes" id="UP000070700">
    <property type="component" value="Unassembled WGS sequence"/>
</dbReference>
<organism evidence="2 3">
    <name type="scientific">Mollisia scopiformis</name>
    <name type="common">Conifer needle endophyte fungus</name>
    <name type="synonym">Phialocephala scopiformis</name>
    <dbReference type="NCBI Taxonomy" id="149040"/>
    <lineage>
        <taxon>Eukaryota</taxon>
        <taxon>Fungi</taxon>
        <taxon>Dikarya</taxon>
        <taxon>Ascomycota</taxon>
        <taxon>Pezizomycotina</taxon>
        <taxon>Leotiomycetes</taxon>
        <taxon>Helotiales</taxon>
        <taxon>Mollisiaceae</taxon>
        <taxon>Mollisia</taxon>
    </lineage>
</organism>
<evidence type="ECO:0000256" key="1">
    <source>
        <dbReference type="SAM" id="Phobius"/>
    </source>
</evidence>
<reference evidence="2 3" key="1">
    <citation type="submission" date="2015-10" db="EMBL/GenBank/DDBJ databases">
        <title>Full genome of DAOMC 229536 Phialocephala scopiformis, a fungal endophyte of spruce producing the potent anti-insectan compound rugulosin.</title>
        <authorList>
            <consortium name="DOE Joint Genome Institute"/>
            <person name="Walker A.K."/>
            <person name="Frasz S.L."/>
            <person name="Seifert K.A."/>
            <person name="Miller J.D."/>
            <person name="Mondo S.J."/>
            <person name="Labutti K."/>
            <person name="Lipzen A."/>
            <person name="Dockter R."/>
            <person name="Kennedy M."/>
            <person name="Grigoriev I.V."/>
            <person name="Spatafora J.W."/>
        </authorList>
    </citation>
    <scope>NUCLEOTIDE SEQUENCE [LARGE SCALE GENOMIC DNA]</scope>
    <source>
        <strain evidence="2 3">CBS 120377</strain>
    </source>
</reference>
<feature type="transmembrane region" description="Helical" evidence="1">
    <location>
        <begin position="87"/>
        <end position="105"/>
    </location>
</feature>
<dbReference type="InterPro" id="IPR024316">
    <property type="entry name" value="APQ12"/>
</dbReference>
<dbReference type="AlphaFoldDB" id="A0A194XJV0"/>
<evidence type="ECO:0000313" key="2">
    <source>
        <dbReference type="EMBL" id="KUJ20416.1"/>
    </source>
</evidence>
<gene>
    <name evidence="2" type="ORF">LY89DRAFT_682153</name>
</gene>
<accession>A0A194XJV0</accession>
<dbReference type="Pfam" id="PF12716">
    <property type="entry name" value="Apq12"/>
    <property type="match status" value="1"/>
</dbReference>
<evidence type="ECO:0000313" key="3">
    <source>
        <dbReference type="Proteomes" id="UP000070700"/>
    </source>
</evidence>
<dbReference type="KEGG" id="psco:LY89DRAFT_682153"/>
<proteinExistence type="predicted"/>
<keyword evidence="1" id="KW-0812">Transmembrane</keyword>
<dbReference type="InParanoid" id="A0A194XJV0"/>
<dbReference type="RefSeq" id="XP_018074771.1">
    <property type="nucleotide sequence ID" value="XM_018214450.1"/>
</dbReference>
<feature type="transmembrane region" description="Helical" evidence="1">
    <location>
        <begin position="56"/>
        <end position="75"/>
    </location>
</feature>
<sequence length="159" mass="18727">MDLLHDLTFEMLRFYHASEPYTKPLTKLLVTMKNETYPLVLPYMNRLAVLAQDSPAIITVGIFLLILLIALQILAVMKRVMMFWFRLVMRLIFWGVVALVISVVMQRGVGRTVEDIMGWGEELSTVWWREYERWEGYQKQQQRGVQQPFGRGNAETSWR</sequence>
<keyword evidence="1" id="KW-1133">Transmembrane helix</keyword>